<dbReference type="InterPro" id="IPR046486">
    <property type="entry name" value="DUF6579"/>
</dbReference>
<sequence length="464" mass="50272">MPLGLNYDAELWHLSQQLYPDLPAIEAYLALHRDYVAPLVGPAINGTLTVLEIVLLFKGHASKVTYVQAARLCKENAEQLYSYVNNLIANSGSAVSSLTAGEKEVSAQLTAEIWQRYQTGTLGQPSAFTANGIKTAAAGGAGVSGQSATTMSNDITDKTTSTASASSGPAESFFDRINYLECWKVTLQIIQTAQAQQMIKALNVIADHLGDSNCIAVMGAGGPDGFARPIYDLIKLKISKIDPADQANHRFFIYHDSTNWHPAFERLTSQNPLPVEFINNPCDDLDHSCLFMRDVRQKLLENDKKKGKTIKFHLLIPSWSKLQIKEPLHFPEDLYPLQIEGLKHSGENQVKLNLPAAPVGLLHGVSNVLDADHWNKIAGNVGAAVTAPAVGWGVNGACLAVSLGVGTLTGLGPLLAIPMWVGIAPFAMGKTSPIIEGTIYDALCEEDPRVLGSKERLRRLQRRS</sequence>
<accession>A0ABR4LBC5</accession>
<evidence type="ECO:0000313" key="2">
    <source>
        <dbReference type="Proteomes" id="UP001610444"/>
    </source>
</evidence>
<keyword evidence="2" id="KW-1185">Reference proteome</keyword>
<protein>
    <submittedName>
        <fullName evidence="1">Uncharacterized protein</fullName>
    </submittedName>
</protein>
<dbReference type="Proteomes" id="UP001610444">
    <property type="component" value="Unassembled WGS sequence"/>
</dbReference>
<evidence type="ECO:0000313" key="1">
    <source>
        <dbReference type="EMBL" id="KAL2861834.1"/>
    </source>
</evidence>
<name>A0ABR4LBC5_9EURO</name>
<reference evidence="1 2" key="1">
    <citation type="submission" date="2024-07" db="EMBL/GenBank/DDBJ databases">
        <title>Section-level genome sequencing and comparative genomics of Aspergillus sections Usti and Cavernicolus.</title>
        <authorList>
            <consortium name="Lawrence Berkeley National Laboratory"/>
            <person name="Nybo J.L."/>
            <person name="Vesth T.C."/>
            <person name="Theobald S."/>
            <person name="Frisvad J.C."/>
            <person name="Larsen T.O."/>
            <person name="Kjaerboelling I."/>
            <person name="Rothschild-Mancinelli K."/>
            <person name="Lyhne E.K."/>
            <person name="Kogle M.E."/>
            <person name="Barry K."/>
            <person name="Clum A."/>
            <person name="Na H."/>
            <person name="Ledsgaard L."/>
            <person name="Lin J."/>
            <person name="Lipzen A."/>
            <person name="Kuo A."/>
            <person name="Riley R."/>
            <person name="Mondo S."/>
            <person name="LaButti K."/>
            <person name="Haridas S."/>
            <person name="Pangalinan J."/>
            <person name="Salamov A.A."/>
            <person name="Simmons B.A."/>
            <person name="Magnuson J.K."/>
            <person name="Chen J."/>
            <person name="Drula E."/>
            <person name="Henrissat B."/>
            <person name="Wiebenga A."/>
            <person name="Lubbers R.J."/>
            <person name="Gomes A.C."/>
            <person name="Macurrencykelacurrency M.R."/>
            <person name="Stajich J."/>
            <person name="Grigoriev I.V."/>
            <person name="Mortensen U.H."/>
            <person name="De vries R.P."/>
            <person name="Baker S.E."/>
            <person name="Andersen M.R."/>
        </authorList>
    </citation>
    <scope>NUCLEOTIDE SEQUENCE [LARGE SCALE GENOMIC DNA]</scope>
    <source>
        <strain evidence="1 2">CBS 756.74</strain>
    </source>
</reference>
<dbReference type="Pfam" id="PF20219">
    <property type="entry name" value="DUF6579"/>
    <property type="match status" value="1"/>
</dbReference>
<dbReference type="EMBL" id="JBFXLR010000001">
    <property type="protein sequence ID" value="KAL2861834.1"/>
    <property type="molecule type" value="Genomic_DNA"/>
</dbReference>
<comment type="caution">
    <text evidence="1">The sequence shown here is derived from an EMBL/GenBank/DDBJ whole genome shotgun (WGS) entry which is preliminary data.</text>
</comment>
<dbReference type="RefSeq" id="XP_070905924.1">
    <property type="nucleotide sequence ID" value="XM_071038129.1"/>
</dbReference>
<organism evidence="1 2">
    <name type="scientific">Aspergillus pseudodeflectus</name>
    <dbReference type="NCBI Taxonomy" id="176178"/>
    <lineage>
        <taxon>Eukaryota</taxon>
        <taxon>Fungi</taxon>
        <taxon>Dikarya</taxon>
        <taxon>Ascomycota</taxon>
        <taxon>Pezizomycotina</taxon>
        <taxon>Eurotiomycetes</taxon>
        <taxon>Eurotiomycetidae</taxon>
        <taxon>Eurotiales</taxon>
        <taxon>Aspergillaceae</taxon>
        <taxon>Aspergillus</taxon>
        <taxon>Aspergillus subgen. Nidulantes</taxon>
    </lineage>
</organism>
<gene>
    <name evidence="1" type="ORF">BJX68DRAFT_223368</name>
</gene>
<proteinExistence type="predicted"/>
<dbReference type="GeneID" id="98153293"/>